<comment type="pathway">
    <text evidence="1">Protein modification; protein ubiquitination.</text>
</comment>
<feature type="region of interest" description="Disordered" evidence="4">
    <location>
        <begin position="94"/>
        <end position="127"/>
    </location>
</feature>
<dbReference type="Gene3D" id="2.120.10.30">
    <property type="entry name" value="TolB, C-terminal domain"/>
    <property type="match status" value="1"/>
</dbReference>
<dbReference type="OrthoDB" id="537338at2759"/>
<dbReference type="PANTHER" id="PTHR46231:SF1">
    <property type="entry name" value="ANKYRIN REPEAT AND BTB_POZ DOMAIN-CONTAINING PROTEIN 1"/>
    <property type="match status" value="1"/>
</dbReference>
<evidence type="ECO:0000256" key="4">
    <source>
        <dbReference type="SAM" id="MobiDB-lite"/>
    </source>
</evidence>
<reference evidence="6" key="1">
    <citation type="journal article" date="2020" name="bioRxiv">
        <title>Comparative genomics of Chlamydomonas.</title>
        <authorList>
            <person name="Craig R.J."/>
            <person name="Hasan A.R."/>
            <person name="Ness R.W."/>
            <person name="Keightley P.D."/>
        </authorList>
    </citation>
    <scope>NUCLEOTIDE SEQUENCE</scope>
    <source>
        <strain evidence="6">CCAP 11/70</strain>
    </source>
</reference>
<dbReference type="InterPro" id="IPR011333">
    <property type="entry name" value="SKP1/BTB/POZ_sf"/>
</dbReference>
<name>A0A835XW20_9CHLO</name>
<keyword evidence="7" id="KW-1185">Reference proteome</keyword>
<evidence type="ECO:0000256" key="3">
    <source>
        <dbReference type="ARBA" id="ARBA00023043"/>
    </source>
</evidence>
<keyword evidence="2" id="KW-0677">Repeat</keyword>
<dbReference type="SUPFAM" id="SSF54695">
    <property type="entry name" value="POZ domain"/>
    <property type="match status" value="1"/>
</dbReference>
<comment type="caution">
    <text evidence="6">The sequence shown here is derived from an EMBL/GenBank/DDBJ whole genome shotgun (WGS) entry which is preliminary data.</text>
</comment>
<evidence type="ECO:0000259" key="5">
    <source>
        <dbReference type="PROSITE" id="PS50097"/>
    </source>
</evidence>
<feature type="domain" description="BTB" evidence="5">
    <location>
        <begin position="399"/>
        <end position="466"/>
    </location>
</feature>
<evidence type="ECO:0000313" key="6">
    <source>
        <dbReference type="EMBL" id="KAG2490859.1"/>
    </source>
</evidence>
<proteinExistence type="predicted"/>
<evidence type="ECO:0000256" key="1">
    <source>
        <dbReference type="ARBA" id="ARBA00004906"/>
    </source>
</evidence>
<dbReference type="Gene3D" id="3.30.710.10">
    <property type="entry name" value="Potassium Channel Kv1.1, Chain A"/>
    <property type="match status" value="1"/>
</dbReference>
<dbReference type="CDD" id="cd18186">
    <property type="entry name" value="BTB_POZ_ZBTB_KLHL-like"/>
    <property type="match status" value="1"/>
</dbReference>
<dbReference type="GO" id="GO:0005737">
    <property type="term" value="C:cytoplasm"/>
    <property type="evidence" value="ECO:0007669"/>
    <property type="project" value="TreeGrafter"/>
</dbReference>
<gene>
    <name evidence="6" type="ORF">HYH03_010777</name>
</gene>
<evidence type="ECO:0000313" key="7">
    <source>
        <dbReference type="Proteomes" id="UP000612055"/>
    </source>
</evidence>
<dbReference type="PROSITE" id="PS50097">
    <property type="entry name" value="BTB"/>
    <property type="match status" value="1"/>
</dbReference>
<dbReference type="InterPro" id="IPR044515">
    <property type="entry name" value="ABTB1"/>
</dbReference>
<sequence>MHPEETLLLTSHGHWLKVLGTTTRGPLSLFTLQETRKDRLKDIRLTYGDEDEPEVSDAKCPVWEPKTGAIYIIEGGCVARVSDDLKLLTPVAGERAGGGADAADEEGSSEDLGSGAGLDGDGSEEGFLDPTAMVADSDGRLYVADGDCIRCVTLPRIAAGRKRLVTGEAAAAAGEAQVSTLPFRAAAAITGLAYVPASAATGGGGLAFSTATAVYWLPWARGSSAASATGTGPDQRPLCLAGTEGLELEEVDEAAQAEAPKPGPAAFFSRITALSTDGRGDLLLLMVCPSGNYWVRRVNVPSGVTTTLAVDVAAASTDFSDKKSSNPSKEIKYALATVLPNGYLMALQSARFFVVDLGLRPLDCLPPSTWEGASRAAEASTQLCADLGALLDRQPDGTADLSLVVGWRTFHAHRSILAARSRYLQCLLAGGFSEGQAGVLDLPDADPDALALALKWVYTGAVDVTPGKVQAVVELADRLELLQLGETLQSRILAEVTAETVVDTLLWADARQLHPLRHALKAWYLAHQRQVLACAAGSVRRLMAASPDLSLELQAATAERAAACSVVVR</sequence>
<dbReference type="InterPro" id="IPR011042">
    <property type="entry name" value="6-blade_b-propeller_TolB-like"/>
</dbReference>
<dbReference type="Pfam" id="PF00651">
    <property type="entry name" value="BTB"/>
    <property type="match status" value="1"/>
</dbReference>
<organism evidence="6 7">
    <name type="scientific">Edaphochlamys debaryana</name>
    <dbReference type="NCBI Taxonomy" id="47281"/>
    <lineage>
        <taxon>Eukaryota</taxon>
        <taxon>Viridiplantae</taxon>
        <taxon>Chlorophyta</taxon>
        <taxon>core chlorophytes</taxon>
        <taxon>Chlorophyceae</taxon>
        <taxon>CS clade</taxon>
        <taxon>Chlamydomonadales</taxon>
        <taxon>Chlamydomonadales incertae sedis</taxon>
        <taxon>Edaphochlamys</taxon>
    </lineage>
</organism>
<protein>
    <recommendedName>
        <fullName evidence="5">BTB domain-containing protein</fullName>
    </recommendedName>
</protein>
<dbReference type="PANTHER" id="PTHR46231">
    <property type="entry name" value="ANKYRIN REPEAT AND BTB/POZ DOMAIN-CONTAINING PROTEIN 1"/>
    <property type="match status" value="1"/>
</dbReference>
<accession>A0A835XW20</accession>
<keyword evidence="3" id="KW-0040">ANK repeat</keyword>
<dbReference type="AlphaFoldDB" id="A0A835XW20"/>
<dbReference type="Proteomes" id="UP000612055">
    <property type="component" value="Unassembled WGS sequence"/>
</dbReference>
<dbReference type="GO" id="GO:0000151">
    <property type="term" value="C:ubiquitin ligase complex"/>
    <property type="evidence" value="ECO:0007669"/>
    <property type="project" value="TreeGrafter"/>
</dbReference>
<dbReference type="EMBL" id="JAEHOE010000058">
    <property type="protein sequence ID" value="KAG2490859.1"/>
    <property type="molecule type" value="Genomic_DNA"/>
</dbReference>
<dbReference type="SMART" id="SM00225">
    <property type="entry name" value="BTB"/>
    <property type="match status" value="1"/>
</dbReference>
<evidence type="ECO:0000256" key="2">
    <source>
        <dbReference type="ARBA" id="ARBA00022737"/>
    </source>
</evidence>
<dbReference type="InterPro" id="IPR000210">
    <property type="entry name" value="BTB/POZ_dom"/>
</dbReference>